<proteinExistence type="predicted"/>
<protein>
    <submittedName>
        <fullName evidence="1">Uncharacterized protein</fullName>
    </submittedName>
</protein>
<dbReference type="Proteomes" id="UP000187209">
    <property type="component" value="Unassembled WGS sequence"/>
</dbReference>
<gene>
    <name evidence="1" type="ORF">SteCoe_16087</name>
</gene>
<organism evidence="1 2">
    <name type="scientific">Stentor coeruleus</name>
    <dbReference type="NCBI Taxonomy" id="5963"/>
    <lineage>
        <taxon>Eukaryota</taxon>
        <taxon>Sar</taxon>
        <taxon>Alveolata</taxon>
        <taxon>Ciliophora</taxon>
        <taxon>Postciliodesmatophora</taxon>
        <taxon>Heterotrichea</taxon>
        <taxon>Heterotrichida</taxon>
        <taxon>Stentoridae</taxon>
        <taxon>Stentor</taxon>
    </lineage>
</organism>
<evidence type="ECO:0000313" key="1">
    <source>
        <dbReference type="EMBL" id="OMJ83054.1"/>
    </source>
</evidence>
<reference evidence="1 2" key="1">
    <citation type="submission" date="2016-11" db="EMBL/GenBank/DDBJ databases">
        <title>The macronuclear genome of Stentor coeruleus: a giant cell with tiny introns.</title>
        <authorList>
            <person name="Slabodnick M."/>
            <person name="Ruby J.G."/>
            <person name="Reiff S.B."/>
            <person name="Swart E.C."/>
            <person name="Gosai S."/>
            <person name="Prabakaran S."/>
            <person name="Witkowska E."/>
            <person name="Larue G.E."/>
            <person name="Fisher S."/>
            <person name="Freeman R.M."/>
            <person name="Gunawardena J."/>
            <person name="Chu W."/>
            <person name="Stover N.A."/>
            <person name="Gregory B.D."/>
            <person name="Nowacki M."/>
            <person name="Derisi J."/>
            <person name="Roy S.W."/>
            <person name="Marshall W.F."/>
            <person name="Sood P."/>
        </authorList>
    </citation>
    <scope>NUCLEOTIDE SEQUENCE [LARGE SCALE GENOMIC DNA]</scope>
    <source>
        <strain evidence="1">WM001</strain>
    </source>
</reference>
<dbReference type="EMBL" id="MPUH01000317">
    <property type="protein sequence ID" value="OMJ83054.1"/>
    <property type="molecule type" value="Genomic_DNA"/>
</dbReference>
<evidence type="ECO:0000313" key="2">
    <source>
        <dbReference type="Proteomes" id="UP000187209"/>
    </source>
</evidence>
<sequence>MGCGTSKISLKNNSRTSKTSLEIKTESNFVLSRRKAIFASKVLFIIKEVSPDTEVSRINEFESKET</sequence>
<keyword evidence="2" id="KW-1185">Reference proteome</keyword>
<name>A0A1R2C1Z1_9CILI</name>
<dbReference type="AlphaFoldDB" id="A0A1R2C1Z1"/>
<comment type="caution">
    <text evidence="1">The sequence shown here is derived from an EMBL/GenBank/DDBJ whole genome shotgun (WGS) entry which is preliminary data.</text>
</comment>
<accession>A0A1R2C1Z1</accession>